<protein>
    <recommendedName>
        <fullName evidence="4 5">Small ribosomal subunit protein uS9</fullName>
    </recommendedName>
</protein>
<reference evidence="7 8" key="1">
    <citation type="journal article" date="2016" name="Nat. Commun.">
        <title>Thousands of microbial genomes shed light on interconnected biogeochemical processes in an aquifer system.</title>
        <authorList>
            <person name="Anantharaman K."/>
            <person name="Brown C.T."/>
            <person name="Hug L.A."/>
            <person name="Sharon I."/>
            <person name="Castelle C.J."/>
            <person name="Probst A.J."/>
            <person name="Thomas B.C."/>
            <person name="Singh A."/>
            <person name="Wilkins M.J."/>
            <person name="Karaoz U."/>
            <person name="Brodie E.L."/>
            <person name="Williams K.H."/>
            <person name="Hubbard S.S."/>
            <person name="Banfield J.F."/>
        </authorList>
    </citation>
    <scope>NUCLEOTIDE SEQUENCE [LARGE SCALE GENOMIC DNA]</scope>
</reference>
<dbReference type="FunFam" id="3.30.230.10:FF:000001">
    <property type="entry name" value="30S ribosomal protein S9"/>
    <property type="match status" value="1"/>
</dbReference>
<dbReference type="EMBL" id="MFHD01000005">
    <property type="protein sequence ID" value="OGF63243.1"/>
    <property type="molecule type" value="Genomic_DNA"/>
</dbReference>
<dbReference type="InterPro" id="IPR000754">
    <property type="entry name" value="Ribosomal_uS9"/>
</dbReference>
<dbReference type="Gene3D" id="3.30.230.10">
    <property type="match status" value="1"/>
</dbReference>
<evidence type="ECO:0000256" key="6">
    <source>
        <dbReference type="RuleBase" id="RU003815"/>
    </source>
</evidence>
<sequence>MAKTDSAKYFEAVGRRKTSVARVRLFQDKTGKENILVNDKLHAVYFPTPTLKKISEDALRAVRQEGAFKVTAKIKGGGIHSQAEALRMGIARALLKADPLYRKTLKQLGFLKRDPRMKERRKFGLKKARKAPQWAKR</sequence>
<evidence type="ECO:0000256" key="1">
    <source>
        <dbReference type="ARBA" id="ARBA00005251"/>
    </source>
</evidence>
<proteinExistence type="inferred from homology"/>
<accession>A0A1F5VIF0</accession>
<dbReference type="GO" id="GO:0022627">
    <property type="term" value="C:cytosolic small ribosomal subunit"/>
    <property type="evidence" value="ECO:0007669"/>
    <property type="project" value="TreeGrafter"/>
</dbReference>
<dbReference type="GO" id="GO:0003723">
    <property type="term" value="F:RNA binding"/>
    <property type="evidence" value="ECO:0007669"/>
    <property type="project" value="TreeGrafter"/>
</dbReference>
<evidence type="ECO:0000313" key="7">
    <source>
        <dbReference type="EMBL" id="OGF63243.1"/>
    </source>
</evidence>
<dbReference type="HAMAP" id="MF_00532_B">
    <property type="entry name" value="Ribosomal_uS9_B"/>
    <property type="match status" value="1"/>
</dbReference>
<evidence type="ECO:0000256" key="4">
    <source>
        <dbReference type="ARBA" id="ARBA00035259"/>
    </source>
</evidence>
<dbReference type="PROSITE" id="PS00360">
    <property type="entry name" value="RIBOSOMAL_S9"/>
    <property type="match status" value="1"/>
</dbReference>
<dbReference type="InterPro" id="IPR023035">
    <property type="entry name" value="Ribosomal_uS9_bac/plastid"/>
</dbReference>
<keyword evidence="2 5" id="KW-0689">Ribosomal protein</keyword>
<dbReference type="GO" id="GO:0006412">
    <property type="term" value="P:translation"/>
    <property type="evidence" value="ECO:0007669"/>
    <property type="project" value="UniProtKB-UniRule"/>
</dbReference>
<dbReference type="AlphaFoldDB" id="A0A1F5VIF0"/>
<name>A0A1F5VIF0_9BACT</name>
<dbReference type="NCBIfam" id="NF001099">
    <property type="entry name" value="PRK00132.1"/>
    <property type="match status" value="1"/>
</dbReference>
<evidence type="ECO:0000313" key="8">
    <source>
        <dbReference type="Proteomes" id="UP000179251"/>
    </source>
</evidence>
<dbReference type="Pfam" id="PF00380">
    <property type="entry name" value="Ribosomal_S9"/>
    <property type="match status" value="1"/>
</dbReference>
<dbReference type="PANTHER" id="PTHR21569">
    <property type="entry name" value="RIBOSOMAL PROTEIN S9"/>
    <property type="match status" value="1"/>
</dbReference>
<comment type="similarity">
    <text evidence="1 5 6">Belongs to the universal ribosomal protein uS9 family.</text>
</comment>
<dbReference type="SUPFAM" id="SSF54211">
    <property type="entry name" value="Ribosomal protein S5 domain 2-like"/>
    <property type="match status" value="1"/>
</dbReference>
<dbReference type="STRING" id="1798325.A2834_03865"/>
<dbReference type="InterPro" id="IPR014721">
    <property type="entry name" value="Ribsml_uS5_D2-typ_fold_subgr"/>
</dbReference>
<dbReference type="GO" id="GO:0003735">
    <property type="term" value="F:structural constituent of ribosome"/>
    <property type="evidence" value="ECO:0007669"/>
    <property type="project" value="InterPro"/>
</dbReference>
<evidence type="ECO:0000256" key="2">
    <source>
        <dbReference type="ARBA" id="ARBA00022980"/>
    </source>
</evidence>
<organism evidence="7 8">
    <name type="scientific">Candidatus Giovannonibacteria bacterium RIFCSPHIGHO2_01_FULL_45_23</name>
    <dbReference type="NCBI Taxonomy" id="1798325"/>
    <lineage>
        <taxon>Bacteria</taxon>
        <taxon>Candidatus Giovannoniibacteriota</taxon>
    </lineage>
</organism>
<comment type="caution">
    <text evidence="7">The sequence shown here is derived from an EMBL/GenBank/DDBJ whole genome shotgun (WGS) entry which is preliminary data.</text>
</comment>
<dbReference type="InterPro" id="IPR020574">
    <property type="entry name" value="Ribosomal_uS9_CS"/>
</dbReference>
<gene>
    <name evidence="5" type="primary">rpsI</name>
    <name evidence="7" type="ORF">A2834_03865</name>
</gene>
<evidence type="ECO:0000256" key="5">
    <source>
        <dbReference type="HAMAP-Rule" id="MF_00532"/>
    </source>
</evidence>
<dbReference type="Proteomes" id="UP000179251">
    <property type="component" value="Unassembled WGS sequence"/>
</dbReference>
<dbReference type="PANTHER" id="PTHR21569:SF1">
    <property type="entry name" value="SMALL RIBOSOMAL SUBUNIT PROTEIN US9M"/>
    <property type="match status" value="1"/>
</dbReference>
<evidence type="ECO:0000256" key="3">
    <source>
        <dbReference type="ARBA" id="ARBA00023274"/>
    </source>
</evidence>
<dbReference type="InterPro" id="IPR020568">
    <property type="entry name" value="Ribosomal_Su5_D2-typ_SF"/>
</dbReference>
<keyword evidence="3 5" id="KW-0687">Ribonucleoprotein</keyword>